<accession>A0AA91DSK3</accession>
<dbReference type="AlphaFoldDB" id="A0AA91DSK3"/>
<evidence type="ECO:0000313" key="1">
    <source>
        <dbReference type="EMBL" id="OAK65731.1"/>
    </source>
</evidence>
<evidence type="ECO:0008006" key="3">
    <source>
        <dbReference type="Google" id="ProtNLM"/>
    </source>
</evidence>
<organism evidence="1 2">
    <name type="scientific">Variovorax paradoxus</name>
    <dbReference type="NCBI Taxonomy" id="34073"/>
    <lineage>
        <taxon>Bacteria</taxon>
        <taxon>Pseudomonadati</taxon>
        <taxon>Pseudomonadota</taxon>
        <taxon>Betaproteobacteria</taxon>
        <taxon>Burkholderiales</taxon>
        <taxon>Comamonadaceae</taxon>
        <taxon>Variovorax</taxon>
    </lineage>
</organism>
<dbReference type="Proteomes" id="UP000077852">
    <property type="component" value="Unassembled WGS sequence"/>
</dbReference>
<dbReference type="EMBL" id="LVHG01000029">
    <property type="protein sequence ID" value="OAK65731.1"/>
    <property type="molecule type" value="Genomic_DNA"/>
</dbReference>
<reference evidence="1 2" key="1">
    <citation type="submission" date="2016-03" db="EMBL/GenBank/DDBJ databases">
        <title>Genome sequence of Variovorax paradoxus KB5.</title>
        <authorList>
            <person name="Jeong H."/>
            <person name="Hong C.E."/>
            <person name="Jo S.H."/>
            <person name="Park J.M."/>
        </authorList>
    </citation>
    <scope>NUCLEOTIDE SEQUENCE [LARGE SCALE GENOMIC DNA]</scope>
    <source>
        <strain evidence="1 2">KB5</strain>
    </source>
</reference>
<sequence length="428" mass="47711">MPIPRRGPAITQQALNLLGEEFRAAFAQGDFMRALKFATQAWEATRSPQPLADVALCQMRLGRAMQAYDIYHGVVEYLKTPNVYDGLAEAAGQLGKWREVREFGTISLELKILEAAEETTAATAESPVLPCFDERRRERNVIAFSLFGGDPRYCEMAVLNVRAAREFFPAWVCRFYVDASVPRSVCERLLAEGASVVDVCSIGGHDLPGTMWRFLALDDPGVDRVQFRDADSLLSTRDQAAVRAWCASDRWFHVMRDYHSHTELMLAGMWGACRGVFTDMAGDMRAYLKSRPFSSRYADQHFLRHRIWKVAATSMLSHDEWFDLSGSQPFPAHVPMTVDPRYAHVGANIGSPSMEVAHSAPDGTPVRWTLHDASGGAVCTYCAVVRNGRYSVSIPAPYAAEIAAGRWRVVSRGLPQPDLEETRCPLKT</sequence>
<evidence type="ECO:0000313" key="2">
    <source>
        <dbReference type="Proteomes" id="UP000077852"/>
    </source>
</evidence>
<name>A0AA91DSK3_VARPD</name>
<protein>
    <recommendedName>
        <fullName evidence="3">Tetratricopeptide repeat protein</fullName>
    </recommendedName>
</protein>
<proteinExistence type="predicted"/>
<comment type="caution">
    <text evidence="1">The sequence shown here is derived from an EMBL/GenBank/DDBJ whole genome shotgun (WGS) entry which is preliminary data.</text>
</comment>
<gene>
    <name evidence="1" type="ORF">A3K87_00175</name>
</gene>